<dbReference type="InterPro" id="IPR006086">
    <property type="entry name" value="XPG-I_dom"/>
</dbReference>
<dbReference type="CDD" id="cd09858">
    <property type="entry name" value="PIN_MKT1"/>
    <property type="match status" value="1"/>
</dbReference>
<accession>Q4N322</accession>
<dbReference type="Pfam" id="PF12247">
    <property type="entry name" value="MKT1_N"/>
    <property type="match status" value="1"/>
</dbReference>
<dbReference type="InterPro" id="IPR022039">
    <property type="entry name" value="MKT1_C"/>
</dbReference>
<organism evidence="4 5">
    <name type="scientific">Theileria parva</name>
    <name type="common">East coast fever infection agent</name>
    <dbReference type="NCBI Taxonomy" id="5875"/>
    <lineage>
        <taxon>Eukaryota</taxon>
        <taxon>Sar</taxon>
        <taxon>Alveolata</taxon>
        <taxon>Apicomplexa</taxon>
        <taxon>Aconoidasida</taxon>
        <taxon>Piroplasmida</taxon>
        <taxon>Theileriidae</taxon>
        <taxon>Theileria</taxon>
    </lineage>
</organism>
<dbReference type="CDD" id="cd09902">
    <property type="entry name" value="H3TH_MKT1"/>
    <property type="match status" value="1"/>
</dbReference>
<gene>
    <name evidence="4" type="ordered locus">TP04_0165</name>
</gene>
<comment type="caution">
    <text evidence="4">The sequence shown here is derived from an EMBL/GenBank/DDBJ whole genome shotgun (WGS) entry which is preliminary data.</text>
</comment>
<dbReference type="SMART" id="SM00484">
    <property type="entry name" value="XPGI"/>
    <property type="match status" value="1"/>
</dbReference>
<evidence type="ECO:0000313" key="5">
    <source>
        <dbReference type="Proteomes" id="UP000001949"/>
    </source>
</evidence>
<dbReference type="InterPro" id="IPR037314">
    <property type="entry name" value="MKT1_H3TH"/>
</dbReference>
<keyword evidence="5" id="KW-1185">Reference proteome</keyword>
<evidence type="ECO:0000256" key="1">
    <source>
        <dbReference type="ARBA" id="ARBA00022845"/>
    </source>
</evidence>
<dbReference type="PANTHER" id="PTHR11081:SF32">
    <property type="entry name" value="POST-TRANSCRIPTIONAL REGULATOR MKT1"/>
    <property type="match status" value="1"/>
</dbReference>
<dbReference type="VEuPathDB" id="PiroplasmaDB:TpMuguga_04g00165"/>
<dbReference type="Gene3D" id="3.40.50.1010">
    <property type="entry name" value="5'-nuclease"/>
    <property type="match status" value="1"/>
</dbReference>
<evidence type="ECO:0000259" key="3">
    <source>
        <dbReference type="SMART" id="SM00484"/>
    </source>
</evidence>
<dbReference type="KEGG" id="tpv:TP04_0165"/>
<dbReference type="GeneID" id="3500507"/>
<comment type="similarity">
    <text evidence="2">Belongs to the XPG/RAD2 endonuclease family.</text>
</comment>
<proteinExistence type="inferred from homology"/>
<sequence>MRLGIDAVYFFKSLKSLNDPLSDAYASLSPSFIPCLEEQLNLMLALDLQPLFVFQGMQPKSHMLLSAQMIGFTMHDGWAAYVKGEESLALSKFSQHIYKEYSEDILQLLMSYLKGKGYEIIRAPYLASSQLVYFMQEGLIDAVVGPPSTLLFGVPRVIMGLDLIKGTFEWVELDELLSTWSIDKEQFIDCCLLAGTEHCLSYPLLTQPFSFSNAIEYIKQAPLIKYLYQLPTRDRINEYIDGYCIAKSLITHPLVMTLSGEVTNLSKSETLPSDYHKIVGCKLPKPLYYLLSEGLISVQLPFALALGEWMDEPNQNADSLEFRDLLSDLREYQCRALGLLVMKLDDQFRTKQIRYPRYVSLMKTHPMKQSAKLLIPNTCQIKNWNITKESLDVEMKRQNVHQVTIEFCLNWHNFQGVHLLSSHTNSLNTHNSNSSTNSHSMNAVNNVNGVMGEDIRVLSVLLYFMLLENLGYFTNELGSTAFGRVLSSSGLGMTGLLILELMKFGLFTGDTFESPPDVPYAPELQHSKSDDKRTQHMVNLIGRLGTLSNVTLDTRIWMGKIDFDIASFNMVVKFLKRSINYLTESSLSYLLLSDINRFSHLRNNVFDPLNPQLPLFYTKPSFLGVVLKTLLQDNNISLEGLSKVFPNCVNLKDDLTQFAQFWAKIYTMLHNLSYLIQLGEVLECFDGATGLLRNRLEKLGIDASSLKL</sequence>
<name>Q4N322_THEPA</name>
<keyword evidence="1" id="KW-0810">Translation regulation</keyword>
<evidence type="ECO:0000313" key="4">
    <source>
        <dbReference type="EMBL" id="EAN31517.1"/>
    </source>
</evidence>
<dbReference type="OMA" id="RFYQTKV"/>
<dbReference type="Proteomes" id="UP000001949">
    <property type="component" value="Unassembled WGS sequence"/>
</dbReference>
<protein>
    <recommendedName>
        <fullName evidence="3">XPG-I domain-containing protein</fullName>
    </recommendedName>
</protein>
<evidence type="ECO:0000256" key="2">
    <source>
        <dbReference type="ARBA" id="ARBA00024023"/>
    </source>
</evidence>
<dbReference type="EMBL" id="AAGK01000004">
    <property type="protein sequence ID" value="EAN31517.1"/>
    <property type="molecule type" value="Genomic_DNA"/>
</dbReference>
<dbReference type="InterPro" id="IPR022040">
    <property type="entry name" value="MKT1_N"/>
</dbReference>
<dbReference type="SUPFAM" id="SSF88723">
    <property type="entry name" value="PIN domain-like"/>
    <property type="match status" value="1"/>
</dbReference>
<dbReference type="AlphaFoldDB" id="Q4N322"/>
<feature type="domain" description="XPG-I" evidence="3">
    <location>
        <begin position="114"/>
        <end position="182"/>
    </location>
</feature>
<dbReference type="InterPro" id="IPR006084">
    <property type="entry name" value="XPG/Rad2"/>
</dbReference>
<dbReference type="GO" id="GO:0017108">
    <property type="term" value="F:5'-flap endonuclease activity"/>
    <property type="evidence" value="ECO:0007669"/>
    <property type="project" value="TreeGrafter"/>
</dbReference>
<dbReference type="eggNOG" id="ENOG502QVHA">
    <property type="taxonomic scope" value="Eukaryota"/>
</dbReference>
<dbReference type="PANTHER" id="PTHR11081">
    <property type="entry name" value="FLAP ENDONUCLEASE FAMILY MEMBER"/>
    <property type="match status" value="1"/>
</dbReference>
<reference evidence="4 5" key="1">
    <citation type="journal article" date="2005" name="Science">
        <title>Genome sequence of Theileria parva, a bovine pathogen that transforms lymphocytes.</title>
        <authorList>
            <person name="Gardner M.J."/>
            <person name="Bishop R."/>
            <person name="Shah T."/>
            <person name="de Villiers E.P."/>
            <person name="Carlton J.M."/>
            <person name="Hall N."/>
            <person name="Ren Q."/>
            <person name="Paulsen I.T."/>
            <person name="Pain A."/>
            <person name="Berriman M."/>
            <person name="Wilson R.J.M."/>
            <person name="Sato S."/>
            <person name="Ralph S.A."/>
            <person name="Mann D.J."/>
            <person name="Xiong Z."/>
            <person name="Shallom S.J."/>
            <person name="Weidman J."/>
            <person name="Jiang L."/>
            <person name="Lynn J."/>
            <person name="Weaver B."/>
            <person name="Shoaibi A."/>
            <person name="Domingo A.R."/>
            <person name="Wasawo D."/>
            <person name="Crabtree J."/>
            <person name="Wortman J.R."/>
            <person name="Haas B."/>
            <person name="Angiuoli S.V."/>
            <person name="Creasy T.H."/>
            <person name="Lu C."/>
            <person name="Suh B."/>
            <person name="Silva J.C."/>
            <person name="Utterback T.R."/>
            <person name="Feldblyum T.V."/>
            <person name="Pertea M."/>
            <person name="Allen J."/>
            <person name="Nierman W.C."/>
            <person name="Taracha E.L.N."/>
            <person name="Salzberg S.L."/>
            <person name="White O.R."/>
            <person name="Fitzhugh H.A."/>
            <person name="Morzaria S."/>
            <person name="Venter J.C."/>
            <person name="Fraser C.M."/>
            <person name="Nene V."/>
        </authorList>
    </citation>
    <scope>NUCLEOTIDE SEQUENCE [LARGE SCALE GENOMIC DNA]</scope>
    <source>
        <strain evidence="4 5">Muguga</strain>
    </source>
</reference>
<dbReference type="STRING" id="5875.Q4N322"/>
<dbReference type="GO" id="GO:0006417">
    <property type="term" value="P:regulation of translation"/>
    <property type="evidence" value="ECO:0007669"/>
    <property type="project" value="UniProtKB-KW"/>
</dbReference>
<dbReference type="Pfam" id="PF00867">
    <property type="entry name" value="XPG_I"/>
    <property type="match status" value="1"/>
</dbReference>
<dbReference type="InterPro" id="IPR029060">
    <property type="entry name" value="PIN-like_dom_sf"/>
</dbReference>
<dbReference type="InParanoid" id="Q4N322"/>
<dbReference type="Pfam" id="PF12246">
    <property type="entry name" value="MKT1_C"/>
    <property type="match status" value="1"/>
</dbReference>